<dbReference type="PROSITE" id="PS00070">
    <property type="entry name" value="ALDEHYDE_DEHYDR_CYS"/>
    <property type="match status" value="1"/>
</dbReference>
<dbReference type="Gene3D" id="3.40.605.10">
    <property type="entry name" value="Aldehyde Dehydrogenase, Chain A, domain 1"/>
    <property type="match status" value="1"/>
</dbReference>
<feature type="binding site" evidence="3">
    <location>
        <position position="386"/>
    </location>
    <ligand>
        <name>NAD(+)</name>
        <dbReference type="ChEBI" id="CHEBI:57540"/>
    </ligand>
</feature>
<dbReference type="GO" id="GO:0004491">
    <property type="term" value="F:methylmalonate-semialdehyde dehydrogenase (acylating, NAD) activity"/>
    <property type="evidence" value="ECO:0007669"/>
    <property type="project" value="UniProtKB-UniRule"/>
</dbReference>
<dbReference type="EC" id="1.2.1.27" evidence="3"/>
<dbReference type="EMBL" id="JACXAI010000035">
    <property type="protein sequence ID" value="MBD1382702.1"/>
    <property type="molecule type" value="Genomic_DNA"/>
</dbReference>
<dbReference type="AlphaFoldDB" id="A0A926NED3"/>
<feature type="active site" description="Nucleophile" evidence="3">
    <location>
        <position position="287"/>
    </location>
</feature>
<gene>
    <name evidence="3" type="primary">iolA</name>
    <name evidence="5" type="ORF">IC621_21080</name>
</gene>
<dbReference type="NCBIfam" id="TIGR01722">
    <property type="entry name" value="MMSDH"/>
    <property type="match status" value="1"/>
</dbReference>
<comment type="pathway">
    <text evidence="3">Polyol metabolism; myo-inositol degradation into acetyl-CoA; acetyl-CoA from myo-inositol: step 7/7.</text>
</comment>
<feature type="binding site" evidence="3">
    <location>
        <position position="179"/>
    </location>
    <ligand>
        <name>NAD(+)</name>
        <dbReference type="ChEBI" id="CHEBI:57540"/>
    </ligand>
</feature>
<dbReference type="InterPro" id="IPR016160">
    <property type="entry name" value="Ald_DH_CS_CYS"/>
</dbReference>
<comment type="catalytic activity">
    <reaction evidence="3">
        <text>2-methyl-3-oxopropanoate + NAD(+) + CoA + H2O = propanoyl-CoA + hydrogencarbonate + NADH + H(+)</text>
        <dbReference type="Rhea" id="RHEA:20804"/>
        <dbReference type="ChEBI" id="CHEBI:15377"/>
        <dbReference type="ChEBI" id="CHEBI:15378"/>
        <dbReference type="ChEBI" id="CHEBI:17544"/>
        <dbReference type="ChEBI" id="CHEBI:57287"/>
        <dbReference type="ChEBI" id="CHEBI:57392"/>
        <dbReference type="ChEBI" id="CHEBI:57540"/>
        <dbReference type="ChEBI" id="CHEBI:57700"/>
        <dbReference type="ChEBI" id="CHEBI:57945"/>
        <dbReference type="EC" id="1.2.1.27"/>
    </reaction>
</comment>
<evidence type="ECO:0000259" key="4">
    <source>
        <dbReference type="Pfam" id="PF00171"/>
    </source>
</evidence>
<feature type="binding site" evidence="3">
    <location>
        <position position="182"/>
    </location>
    <ligand>
        <name>NAD(+)</name>
        <dbReference type="ChEBI" id="CHEBI:57540"/>
    </ligand>
</feature>
<comment type="function">
    <text evidence="3">Catalyzes the oxidation of malonate semialdehyde (MSA) and methylmalonate semialdehyde (MMSA) into acetyl-CoA and propanoyl-CoA, respectively. Is involved in a myo-inositol catabolic pathway. Bicarbonate, and not CO2, is the end-product of the enzymatic reaction.</text>
</comment>
<sequence>MVMATGVNTLKNFIGGEWVAANTDKFEAVPNPATGEIIAHVPISSREDLDQAVSTAKEAYKTWSKTAVPRRARILFGYQQLLMGHREELAKLITIENGKSYEEAYGEVQRGIECVEFAAGAPTLMMGEQLPDIATGVESGMYRYPIGVVGGITPFNFPMMVPCWMFPLAIACGNTFVLKPSERTPLLANRLAELFKEAGLPNGVLNIVHGSHNVVNGILENKEVKAVSFVGSQPVAEYIYKTAAANGKRVQALAGAKNHSIVMPDADLDSAVSNIIGAAFGSAGERCMACSVVVAVGDIADELVERLKKAADEIKMGNGLEKGVFLGPVIRDAHKERTENYIRIGEEEGAHLVRDGRQDHADEKGYFVGPTIFDHVTQDMKIWQDEIFAPVLSIVRAQNLDGALEITNNSEFANGACIYTDSAKAVRQFREEVDAGMLGVNLGVPAPMAFFPFSGYKNSFYGDLHANGKDGVAFYTRKKMLTARY</sequence>
<dbReference type="RefSeq" id="WP_191161154.1">
    <property type="nucleotide sequence ID" value="NZ_JACXAI010000035.1"/>
</dbReference>
<dbReference type="InterPro" id="IPR010061">
    <property type="entry name" value="MeMal-semiAld_DH"/>
</dbReference>
<keyword evidence="6" id="KW-1185">Reference proteome</keyword>
<dbReference type="PANTHER" id="PTHR43866:SF4">
    <property type="entry name" value="MALONATE-SEMIALDEHYDE DEHYDROGENASE"/>
    <property type="match status" value="1"/>
</dbReference>
<dbReference type="SUPFAM" id="SSF53720">
    <property type="entry name" value="ALDH-like"/>
    <property type="match status" value="1"/>
</dbReference>
<evidence type="ECO:0000256" key="2">
    <source>
        <dbReference type="ARBA" id="ARBA00023027"/>
    </source>
</evidence>
<dbReference type="PANTHER" id="PTHR43866">
    <property type="entry name" value="MALONATE-SEMIALDEHYDE DEHYDROGENASE"/>
    <property type="match status" value="1"/>
</dbReference>
<feature type="domain" description="Aldehyde dehydrogenase" evidence="4">
    <location>
        <begin position="18"/>
        <end position="480"/>
    </location>
</feature>
<reference evidence="5" key="1">
    <citation type="submission" date="2020-09" db="EMBL/GenBank/DDBJ databases">
        <title>A novel bacterium of genus Bacillus, isolated from South China Sea.</title>
        <authorList>
            <person name="Huang H."/>
            <person name="Mo K."/>
            <person name="Hu Y."/>
        </authorList>
    </citation>
    <scope>NUCLEOTIDE SEQUENCE</scope>
    <source>
        <strain evidence="5">IB182487</strain>
    </source>
</reference>
<dbReference type="InterPro" id="IPR016163">
    <property type="entry name" value="Ald_DH_C"/>
</dbReference>
<dbReference type="GO" id="GO:0018478">
    <property type="term" value="F:malonate-semialdehyde dehydrogenase (acetylating) activity"/>
    <property type="evidence" value="ECO:0007669"/>
    <property type="project" value="UniProtKB-UniRule"/>
</dbReference>
<comment type="caution">
    <text evidence="3">Lacks conserved residue(s) required for the propagation of feature annotation.</text>
</comment>
<dbReference type="InterPro" id="IPR016161">
    <property type="entry name" value="Ald_DH/histidinol_DH"/>
</dbReference>
<dbReference type="CDD" id="cd07085">
    <property type="entry name" value="ALDH_F6_MMSDH"/>
    <property type="match status" value="1"/>
</dbReference>
<dbReference type="FunFam" id="3.40.605.10:FF:000003">
    <property type="entry name" value="Methylmalonate-semialdehyde dehydrogenase [acylating]"/>
    <property type="match status" value="1"/>
</dbReference>
<proteinExistence type="inferred from homology"/>
<dbReference type="HAMAP" id="MF_01670">
    <property type="entry name" value="IolA"/>
    <property type="match status" value="1"/>
</dbReference>
<accession>A0A926NED3</accession>
<dbReference type="InterPro" id="IPR016162">
    <property type="entry name" value="Ald_DH_N"/>
</dbReference>
<organism evidence="5 6">
    <name type="scientific">Metabacillus arenae</name>
    <dbReference type="NCBI Taxonomy" id="2771434"/>
    <lineage>
        <taxon>Bacteria</taxon>
        <taxon>Bacillati</taxon>
        <taxon>Bacillota</taxon>
        <taxon>Bacilli</taxon>
        <taxon>Bacillales</taxon>
        <taxon>Bacillaceae</taxon>
        <taxon>Metabacillus</taxon>
    </lineage>
</organism>
<dbReference type="Pfam" id="PF00171">
    <property type="entry name" value="Aldedh"/>
    <property type="match status" value="1"/>
</dbReference>
<comment type="subunit">
    <text evidence="3">Homotetramer.</text>
</comment>
<dbReference type="InterPro" id="IPR015590">
    <property type="entry name" value="Aldehyde_DH_dom"/>
</dbReference>
<dbReference type="GO" id="GO:0006574">
    <property type="term" value="P:L-valine catabolic process"/>
    <property type="evidence" value="ECO:0007669"/>
    <property type="project" value="TreeGrafter"/>
</dbReference>
<feature type="binding site" evidence="3">
    <location>
        <position position="183"/>
    </location>
    <ligand>
        <name>NAD(+)</name>
        <dbReference type="ChEBI" id="CHEBI:57540"/>
    </ligand>
</feature>
<feature type="binding site" evidence="3">
    <location>
        <position position="155"/>
    </location>
    <ligand>
        <name>NAD(+)</name>
        <dbReference type="ChEBI" id="CHEBI:57540"/>
    </ligand>
</feature>
<comment type="catalytic activity">
    <reaction evidence="3">
        <text>3-oxopropanoate + NAD(+) + CoA + H2O = hydrogencarbonate + acetyl-CoA + NADH + H(+)</text>
        <dbReference type="Rhea" id="RHEA:76615"/>
        <dbReference type="ChEBI" id="CHEBI:15377"/>
        <dbReference type="ChEBI" id="CHEBI:15378"/>
        <dbReference type="ChEBI" id="CHEBI:17544"/>
        <dbReference type="ChEBI" id="CHEBI:33190"/>
        <dbReference type="ChEBI" id="CHEBI:57287"/>
        <dbReference type="ChEBI" id="CHEBI:57288"/>
        <dbReference type="ChEBI" id="CHEBI:57540"/>
        <dbReference type="ChEBI" id="CHEBI:57945"/>
        <dbReference type="EC" id="1.2.1.27"/>
    </reaction>
</comment>
<evidence type="ECO:0000313" key="6">
    <source>
        <dbReference type="Proteomes" id="UP000626844"/>
    </source>
</evidence>
<comment type="similarity">
    <text evidence="3">Belongs to the aldehyde dehydrogenase family. IolA subfamily.</text>
</comment>
<dbReference type="GO" id="GO:0006210">
    <property type="term" value="P:thymine catabolic process"/>
    <property type="evidence" value="ECO:0007669"/>
    <property type="project" value="TreeGrafter"/>
</dbReference>
<dbReference type="InterPro" id="IPR023510">
    <property type="entry name" value="MSDH_GmP_bac"/>
</dbReference>
<keyword evidence="1 3" id="KW-0560">Oxidoreductase</keyword>
<dbReference type="Gene3D" id="3.40.309.10">
    <property type="entry name" value="Aldehyde Dehydrogenase, Chain A, domain 2"/>
    <property type="match status" value="1"/>
</dbReference>
<name>A0A926NED3_9BACI</name>
<protein>
    <recommendedName>
        <fullName evidence="3">Malonate-semialdehyde dehydrogenase</fullName>
        <shortName evidence="3">MSA dehydrogenase</shortName>
        <ecNumber evidence="3">1.2.1.27</ecNumber>
    </recommendedName>
    <alternativeName>
        <fullName evidence="3">Methylmalonate semialdehyde dehydrogenase</fullName>
        <shortName evidence="3">MMSA dehydrogenase</shortName>
        <shortName evidence="3">MSDH</shortName>
    </alternativeName>
</protein>
<evidence type="ECO:0000313" key="5">
    <source>
        <dbReference type="EMBL" id="MBD1382702.1"/>
    </source>
</evidence>
<keyword evidence="2 3" id="KW-0520">NAD</keyword>
<dbReference type="Proteomes" id="UP000626844">
    <property type="component" value="Unassembled WGS sequence"/>
</dbReference>
<evidence type="ECO:0000256" key="3">
    <source>
        <dbReference type="HAMAP-Rule" id="MF_01670"/>
    </source>
</evidence>
<comment type="caution">
    <text evidence="5">The sequence shown here is derived from an EMBL/GenBank/DDBJ whole genome shotgun (WGS) entry which is preliminary data.</text>
</comment>
<dbReference type="FunFam" id="3.40.309.10:FF:000002">
    <property type="entry name" value="Methylmalonate-semialdehyde dehydrogenase (Acylating)"/>
    <property type="match status" value="1"/>
</dbReference>
<evidence type="ECO:0000256" key="1">
    <source>
        <dbReference type="ARBA" id="ARBA00023002"/>
    </source>
</evidence>
<dbReference type="GO" id="GO:0019310">
    <property type="term" value="P:inositol catabolic process"/>
    <property type="evidence" value="ECO:0007669"/>
    <property type="project" value="UniProtKB-UniRule"/>
</dbReference>